<dbReference type="AlphaFoldDB" id="A0AAV8P5K5"/>
<keyword evidence="2" id="KW-1185">Reference proteome</keyword>
<protein>
    <submittedName>
        <fullName evidence="1">Uncharacterized protein</fullName>
    </submittedName>
</protein>
<evidence type="ECO:0000313" key="1">
    <source>
        <dbReference type="EMBL" id="KAJ8467372.1"/>
    </source>
</evidence>
<name>A0AAV8P5K5_ENSVE</name>
<evidence type="ECO:0000313" key="2">
    <source>
        <dbReference type="Proteomes" id="UP001222027"/>
    </source>
</evidence>
<accession>A0AAV8P5K5</accession>
<sequence>MDWIWWFCHIYERNRIFALSISSFLILYKAALSGATDSGSISSLTARLKLETAATRMYQPIDHGQPATCSKGFYGAGFLYLDEHFWSNMKTLPVPFLPLSRQGQATVIVAVLWLFRLCVRVFLSLHL</sequence>
<organism evidence="1 2">
    <name type="scientific">Ensete ventricosum</name>
    <name type="common">Abyssinian banana</name>
    <name type="synonym">Musa ensete</name>
    <dbReference type="NCBI Taxonomy" id="4639"/>
    <lineage>
        <taxon>Eukaryota</taxon>
        <taxon>Viridiplantae</taxon>
        <taxon>Streptophyta</taxon>
        <taxon>Embryophyta</taxon>
        <taxon>Tracheophyta</taxon>
        <taxon>Spermatophyta</taxon>
        <taxon>Magnoliopsida</taxon>
        <taxon>Liliopsida</taxon>
        <taxon>Zingiberales</taxon>
        <taxon>Musaceae</taxon>
        <taxon>Ensete</taxon>
    </lineage>
</organism>
<reference evidence="1 2" key="1">
    <citation type="submission" date="2022-12" db="EMBL/GenBank/DDBJ databases">
        <title>Chromosome-scale assembly of the Ensete ventricosum genome.</title>
        <authorList>
            <person name="Dussert Y."/>
            <person name="Stocks J."/>
            <person name="Wendawek A."/>
            <person name="Woldeyes F."/>
            <person name="Nichols R.A."/>
            <person name="Borrell J.S."/>
        </authorList>
    </citation>
    <scope>NUCLEOTIDE SEQUENCE [LARGE SCALE GENOMIC DNA]</scope>
    <source>
        <strain evidence="2">cv. Maze</strain>
        <tissue evidence="1">Seeds</tissue>
    </source>
</reference>
<gene>
    <name evidence="1" type="ORF">OPV22_029924</name>
</gene>
<comment type="caution">
    <text evidence="1">The sequence shown here is derived from an EMBL/GenBank/DDBJ whole genome shotgun (WGS) entry which is preliminary data.</text>
</comment>
<dbReference type="Proteomes" id="UP001222027">
    <property type="component" value="Unassembled WGS sequence"/>
</dbReference>
<proteinExistence type="predicted"/>
<dbReference type="EMBL" id="JAQQAF010000008">
    <property type="protein sequence ID" value="KAJ8467372.1"/>
    <property type="molecule type" value="Genomic_DNA"/>
</dbReference>